<dbReference type="CDD" id="cd18809">
    <property type="entry name" value="SF1_C_RecD"/>
    <property type="match status" value="1"/>
</dbReference>
<dbReference type="GO" id="GO:0003678">
    <property type="term" value="F:DNA helicase activity"/>
    <property type="evidence" value="ECO:0007669"/>
    <property type="project" value="UniProtKB-ARBA"/>
</dbReference>
<dbReference type="AlphaFoldDB" id="A0A2T3MWH7"/>
<gene>
    <name evidence="5" type="ORF">C9I89_14500</name>
</gene>
<keyword evidence="5" id="KW-0540">Nuclease</keyword>
<keyword evidence="2" id="KW-0067">ATP-binding</keyword>
<dbReference type="OrthoDB" id="9763659at2"/>
<feature type="domain" description="ATP-dependent RecD2 DNA helicase-like helix-hairpin-helix" evidence="4">
    <location>
        <begin position="177"/>
        <end position="265"/>
    </location>
</feature>
<dbReference type="Pfam" id="PF13538">
    <property type="entry name" value="UvrD_C_2"/>
    <property type="match status" value="1"/>
</dbReference>
<evidence type="ECO:0000256" key="2">
    <source>
        <dbReference type="ARBA" id="ARBA00022840"/>
    </source>
</evidence>
<dbReference type="InterPro" id="IPR027785">
    <property type="entry name" value="UvrD-like_helicase_C"/>
</dbReference>
<evidence type="ECO:0000256" key="1">
    <source>
        <dbReference type="ARBA" id="ARBA00022741"/>
    </source>
</evidence>
<dbReference type="Pfam" id="PF14490">
    <property type="entry name" value="HHH_RecD2"/>
    <property type="match status" value="1"/>
</dbReference>
<dbReference type="GO" id="GO:0004527">
    <property type="term" value="F:exonuclease activity"/>
    <property type="evidence" value="ECO:0007669"/>
    <property type="project" value="UniProtKB-KW"/>
</dbReference>
<dbReference type="PANTHER" id="PTHR43788:SF6">
    <property type="entry name" value="DNA HELICASE B"/>
    <property type="match status" value="1"/>
</dbReference>
<dbReference type="Pfam" id="PF13604">
    <property type="entry name" value="AAA_30"/>
    <property type="match status" value="1"/>
</dbReference>
<comment type="caution">
    <text evidence="5">The sequence shown here is derived from an EMBL/GenBank/DDBJ whole genome shotgun (WGS) entry which is preliminary data.</text>
</comment>
<dbReference type="InterPro" id="IPR050534">
    <property type="entry name" value="Coronavir_polyprotein_1ab"/>
</dbReference>
<dbReference type="RefSeq" id="WP_107284058.1">
    <property type="nucleotide sequence ID" value="NZ_PYMC01000010.1"/>
</dbReference>
<dbReference type="InterPro" id="IPR027417">
    <property type="entry name" value="P-loop_NTPase"/>
</dbReference>
<dbReference type="Proteomes" id="UP000240904">
    <property type="component" value="Unassembled WGS sequence"/>
</dbReference>
<evidence type="ECO:0000313" key="5">
    <source>
        <dbReference type="EMBL" id="PSW04185.1"/>
    </source>
</evidence>
<keyword evidence="1" id="KW-0547">Nucleotide-binding</keyword>
<protein>
    <submittedName>
        <fullName evidence="5">Exonuclease V subunit alpha</fullName>
    </submittedName>
</protein>
<keyword evidence="6" id="KW-1185">Reference proteome</keyword>
<evidence type="ECO:0000313" key="6">
    <source>
        <dbReference type="Proteomes" id="UP000240904"/>
    </source>
</evidence>
<keyword evidence="5" id="KW-0378">Hydrolase</keyword>
<dbReference type="SUPFAM" id="SSF52540">
    <property type="entry name" value="P-loop containing nucleoside triphosphate hydrolases"/>
    <property type="match status" value="2"/>
</dbReference>
<keyword evidence="5" id="KW-0269">Exonuclease</keyword>
<feature type="domain" description="UvrD-like helicase C-terminal" evidence="3">
    <location>
        <begin position="678"/>
        <end position="724"/>
    </location>
</feature>
<dbReference type="PANTHER" id="PTHR43788">
    <property type="entry name" value="DNA2/NAM7 HELICASE FAMILY MEMBER"/>
    <property type="match status" value="1"/>
</dbReference>
<organism evidence="5 6">
    <name type="scientific">Photobacterium lipolyticum</name>
    <dbReference type="NCBI Taxonomy" id="266810"/>
    <lineage>
        <taxon>Bacteria</taxon>
        <taxon>Pseudomonadati</taxon>
        <taxon>Pseudomonadota</taxon>
        <taxon>Gammaproteobacteria</taxon>
        <taxon>Vibrionales</taxon>
        <taxon>Vibrionaceae</taxon>
        <taxon>Photobacterium</taxon>
    </lineage>
</organism>
<dbReference type="InterPro" id="IPR029493">
    <property type="entry name" value="RecD2-like_HHH"/>
</dbReference>
<reference evidence="5 6" key="1">
    <citation type="submission" date="2018-03" db="EMBL/GenBank/DDBJ databases">
        <title>Whole genome sequencing of Histamine producing bacteria.</title>
        <authorList>
            <person name="Butler K."/>
        </authorList>
    </citation>
    <scope>NUCLEOTIDE SEQUENCE [LARGE SCALE GENOMIC DNA]</scope>
    <source>
        <strain evidence="5 6">DSM 16190</strain>
    </source>
</reference>
<sequence>MITNQINGSFQGLIKVNSVNRKYESKRFVSFFAVGINPRGKISDTRGMFQVYRLPRHKLCGNSLEVGQFWHVKADVKIEPNVAQDGAVYSTYHLVNVKDMFLTRPSGKHIVWHLTKGKAYKGIGKDKANELWRVFGDKLYQVLDEGDKDQLCKKCDKITERTAQILVDAWKANGDSAKVFKWFAKHEFDGELAQAVYDFHGSHTIKAIEENPYRLLSFVDDKAATFRKIDEFSQETFKIDTCDDRRLMAAVEQSLWALFTNGGHTACTYGQLKVELDKRLTDFVPGAIARVKAIDGCRVLLTEDDCSDYLRLLEPALMEQVVARRIGSLVVGNNSPILNSEDIKQTITEFERSEGFVLNEAQRLSVSTCLANKFSIITGGAGVGKTTVLKAVYKLLDRAGYARVQIALSGRAAREMTRATGEESLTIARYLSRFDWDKDAPDKAYLVIDETSMVDIHLMYKIVRHTPEHIRIVLIGDPFQIPPVGPGLVLHELVNAEYMPCTELTIVKRQGANSDIPVLAKQVRDGEWPQLPVVPTGDVSFLPCAKDDYIGHVLDLLAESSHSTQVLCMQNNIRNKINELAQQRFRSADKELVLYYDEGYVERSGLRLHDPVMCNRNRYDLDLQNGSMGKIVAVYDEGKTVELKDDDTITIITSFGRISWDDGLDREITVDLVDDMELAYAITVHKSQGSQFPRVIVPIFNSIILDRTLIYTAITRAQSQVIMIGDETAARRATKAEPKAFLRQVMLARSIQALLEAA</sequence>
<name>A0A2T3MWH7_9GAMM</name>
<proteinExistence type="predicted"/>
<dbReference type="CDD" id="cd17933">
    <property type="entry name" value="DEXSc_RecD-like"/>
    <property type="match status" value="1"/>
</dbReference>
<dbReference type="GO" id="GO:0005524">
    <property type="term" value="F:ATP binding"/>
    <property type="evidence" value="ECO:0007669"/>
    <property type="project" value="UniProtKB-KW"/>
</dbReference>
<dbReference type="Gene3D" id="2.30.30.940">
    <property type="match status" value="1"/>
</dbReference>
<evidence type="ECO:0000259" key="3">
    <source>
        <dbReference type="Pfam" id="PF13538"/>
    </source>
</evidence>
<accession>A0A2T3MWH7</accession>
<evidence type="ECO:0000259" key="4">
    <source>
        <dbReference type="Pfam" id="PF14490"/>
    </source>
</evidence>
<dbReference type="Gene3D" id="3.40.50.300">
    <property type="entry name" value="P-loop containing nucleotide triphosphate hydrolases"/>
    <property type="match status" value="2"/>
</dbReference>
<dbReference type="EMBL" id="PYMC01000010">
    <property type="protein sequence ID" value="PSW04185.1"/>
    <property type="molecule type" value="Genomic_DNA"/>
</dbReference>